<dbReference type="PROSITE" id="PS50007">
    <property type="entry name" value="PIPLC_X_DOMAIN"/>
    <property type="match status" value="1"/>
</dbReference>
<dbReference type="GO" id="GO:0006629">
    <property type="term" value="P:lipid metabolic process"/>
    <property type="evidence" value="ECO:0007669"/>
    <property type="project" value="InterPro"/>
</dbReference>
<keyword evidence="3" id="KW-1185">Reference proteome</keyword>
<dbReference type="EMBL" id="PQIB02000011">
    <property type="protein sequence ID" value="RLM84603.1"/>
    <property type="molecule type" value="Genomic_DNA"/>
</dbReference>
<evidence type="ECO:0000313" key="2">
    <source>
        <dbReference type="EMBL" id="RLM84603.1"/>
    </source>
</evidence>
<dbReference type="InterPro" id="IPR017946">
    <property type="entry name" value="PLC-like_Pdiesterase_TIM-brl"/>
</dbReference>
<evidence type="ECO:0000313" key="3">
    <source>
        <dbReference type="Proteomes" id="UP000275267"/>
    </source>
</evidence>
<organism evidence="2 3">
    <name type="scientific">Panicum miliaceum</name>
    <name type="common">Proso millet</name>
    <name type="synonym">Broomcorn millet</name>
    <dbReference type="NCBI Taxonomy" id="4540"/>
    <lineage>
        <taxon>Eukaryota</taxon>
        <taxon>Viridiplantae</taxon>
        <taxon>Streptophyta</taxon>
        <taxon>Embryophyta</taxon>
        <taxon>Tracheophyta</taxon>
        <taxon>Spermatophyta</taxon>
        <taxon>Magnoliopsida</taxon>
        <taxon>Liliopsida</taxon>
        <taxon>Poales</taxon>
        <taxon>Poaceae</taxon>
        <taxon>PACMAD clade</taxon>
        <taxon>Panicoideae</taxon>
        <taxon>Panicodae</taxon>
        <taxon>Paniceae</taxon>
        <taxon>Panicinae</taxon>
        <taxon>Panicum</taxon>
        <taxon>Panicum sect. Panicum</taxon>
    </lineage>
</organism>
<dbReference type="PANTHER" id="PTHR13593:SF48">
    <property type="entry name" value="OS04G0689300 PROTEIN"/>
    <property type="match status" value="1"/>
</dbReference>
<feature type="chain" id="PRO_5018181966" description="PI-PLC X domain-containing protein" evidence="1">
    <location>
        <begin position="30"/>
        <end position="162"/>
    </location>
</feature>
<dbReference type="PANTHER" id="PTHR13593">
    <property type="match status" value="1"/>
</dbReference>
<dbReference type="InterPro" id="IPR051057">
    <property type="entry name" value="PI-PLC_domain"/>
</dbReference>
<accession>A0A3L6QLF5</accession>
<dbReference type="STRING" id="4540.A0A3L6QLF5"/>
<dbReference type="OrthoDB" id="1714518at2759"/>
<comment type="caution">
    <text evidence="2">The sequence shown here is derived from an EMBL/GenBank/DDBJ whole genome shotgun (WGS) entry which is preliminary data.</text>
</comment>
<gene>
    <name evidence="2" type="ORF">C2845_PM04G11310</name>
</gene>
<name>A0A3L6QLF5_PANMI</name>
<dbReference type="AlphaFoldDB" id="A0A3L6QLF5"/>
<dbReference type="Pfam" id="PF26178">
    <property type="entry name" value="PI-PLC_cat"/>
    <property type="match status" value="1"/>
</dbReference>
<dbReference type="Proteomes" id="UP000275267">
    <property type="component" value="Unassembled WGS sequence"/>
</dbReference>
<feature type="signal peptide" evidence="1">
    <location>
        <begin position="1"/>
        <end position="29"/>
    </location>
</feature>
<proteinExistence type="predicted"/>
<reference evidence="3" key="1">
    <citation type="journal article" date="2019" name="Nat. Commun.">
        <title>The genome of broomcorn millet.</title>
        <authorList>
            <person name="Zou C."/>
            <person name="Miki D."/>
            <person name="Li D."/>
            <person name="Tang Q."/>
            <person name="Xiao L."/>
            <person name="Rajput S."/>
            <person name="Deng P."/>
            <person name="Jia W."/>
            <person name="Huang R."/>
            <person name="Zhang M."/>
            <person name="Sun Y."/>
            <person name="Hu J."/>
            <person name="Fu X."/>
            <person name="Schnable P.S."/>
            <person name="Li F."/>
            <person name="Zhang H."/>
            <person name="Feng B."/>
            <person name="Zhu X."/>
            <person name="Liu R."/>
            <person name="Schnable J.C."/>
            <person name="Zhu J.-K."/>
            <person name="Zhang H."/>
        </authorList>
    </citation>
    <scope>NUCLEOTIDE SEQUENCE [LARGE SCALE GENOMIC DNA]</scope>
</reference>
<evidence type="ECO:0000256" key="1">
    <source>
        <dbReference type="SAM" id="SignalP"/>
    </source>
</evidence>
<evidence type="ECO:0008006" key="4">
    <source>
        <dbReference type="Google" id="ProtNLM"/>
    </source>
</evidence>
<sequence length="162" mass="16705">MMSMTRQHLLGAAAAIIITMAAICRLASGAALVGGSCSAGGCGAGLRCTSCVPPPGTGPAACARTTPMDPKSHGAALPFNRYSWLATHNSFAIVGTRSPLGSAIISPPNQEDSVTSQLRNGVRGLMLDAYDFNNAVWLCHSFSGKCFAFTAYVPAISVLKEV</sequence>
<protein>
    <recommendedName>
        <fullName evidence="4">PI-PLC X domain-containing protein</fullName>
    </recommendedName>
</protein>
<keyword evidence="1" id="KW-0732">Signal</keyword>
<dbReference type="Gene3D" id="3.20.20.190">
    <property type="entry name" value="Phosphatidylinositol (PI) phosphodiesterase"/>
    <property type="match status" value="1"/>
</dbReference>
<dbReference type="GO" id="GO:0008081">
    <property type="term" value="F:phosphoric diester hydrolase activity"/>
    <property type="evidence" value="ECO:0007669"/>
    <property type="project" value="InterPro"/>
</dbReference>
<dbReference type="SUPFAM" id="SSF51695">
    <property type="entry name" value="PLC-like phosphodiesterases"/>
    <property type="match status" value="1"/>
</dbReference>